<protein>
    <submittedName>
        <fullName evidence="4">Fumarylacetoacetate hydrolase family protein</fullName>
    </submittedName>
</protein>
<dbReference type="AlphaFoldDB" id="A0A9X2A0L8"/>
<evidence type="ECO:0000313" key="5">
    <source>
        <dbReference type="Proteomes" id="UP001139150"/>
    </source>
</evidence>
<evidence type="ECO:0000256" key="1">
    <source>
        <dbReference type="ARBA" id="ARBA00010211"/>
    </source>
</evidence>
<keyword evidence="4" id="KW-0378">Hydrolase</keyword>
<dbReference type="InterPro" id="IPR051121">
    <property type="entry name" value="FAH"/>
</dbReference>
<dbReference type="PANTHER" id="PTHR42796:SF4">
    <property type="entry name" value="FUMARYLACETOACETATE HYDROLASE DOMAIN-CONTAINING PROTEIN 2A"/>
    <property type="match status" value="1"/>
</dbReference>
<dbReference type="GO" id="GO:0016787">
    <property type="term" value="F:hydrolase activity"/>
    <property type="evidence" value="ECO:0007669"/>
    <property type="project" value="UniProtKB-KW"/>
</dbReference>
<dbReference type="SUPFAM" id="SSF56529">
    <property type="entry name" value="FAH"/>
    <property type="match status" value="1"/>
</dbReference>
<dbReference type="GO" id="GO:0046872">
    <property type="term" value="F:metal ion binding"/>
    <property type="evidence" value="ECO:0007669"/>
    <property type="project" value="UniProtKB-KW"/>
</dbReference>
<comment type="caution">
    <text evidence="4">The sequence shown here is derived from an EMBL/GenBank/DDBJ whole genome shotgun (WGS) entry which is preliminary data.</text>
</comment>
<evidence type="ECO:0000256" key="2">
    <source>
        <dbReference type="ARBA" id="ARBA00022723"/>
    </source>
</evidence>
<name>A0A9X2A0L8_9BACI</name>
<dbReference type="Pfam" id="PF01557">
    <property type="entry name" value="FAA_hydrolase"/>
    <property type="match status" value="1"/>
</dbReference>
<gene>
    <name evidence="4" type="ORF">MF646_00930</name>
</gene>
<dbReference type="Gene3D" id="3.90.850.10">
    <property type="entry name" value="Fumarylacetoacetase-like, C-terminal domain"/>
    <property type="match status" value="1"/>
</dbReference>
<dbReference type="Proteomes" id="UP001139150">
    <property type="component" value="Unassembled WGS sequence"/>
</dbReference>
<dbReference type="GO" id="GO:0044281">
    <property type="term" value="P:small molecule metabolic process"/>
    <property type="evidence" value="ECO:0007669"/>
    <property type="project" value="UniProtKB-ARBA"/>
</dbReference>
<comment type="similarity">
    <text evidence="1">Belongs to the FAH family.</text>
</comment>
<organism evidence="4 5">
    <name type="scientific">Halalkalibacter alkaliphilus</name>
    <dbReference type="NCBI Taxonomy" id="2917993"/>
    <lineage>
        <taxon>Bacteria</taxon>
        <taxon>Bacillati</taxon>
        <taxon>Bacillota</taxon>
        <taxon>Bacilli</taxon>
        <taxon>Bacillales</taxon>
        <taxon>Bacillaceae</taxon>
        <taxon>Halalkalibacter</taxon>
    </lineage>
</organism>
<feature type="domain" description="Fumarylacetoacetase-like C-terminal" evidence="3">
    <location>
        <begin position="86"/>
        <end position="283"/>
    </location>
</feature>
<sequence>MKIATLKYNGTEQAAIFSIEGYVLIETINKVENKQWSTDLLEILTSGQLEQINSWFKGSGKESLLQMEKISAEEAVIGPLYRAPKKIWGIGINYVDDSTDLMNVPYTDPVSFMKPDTSIIGPNDAIQIPVGSMNTTAEAELGIIIGKECTNISKEDARGYVAGFTTALDMTEADIHSKNPRYLTRAKSFNTFFSFGPHLLTTDEITNVKDLKVSTVLNKEVQFSNSVSNMRYNPWFVVAFHSQVMTLLPGDILITGTPGPVVIREGDVVECRVSGFEDLRNTVM</sequence>
<dbReference type="InterPro" id="IPR011234">
    <property type="entry name" value="Fumarylacetoacetase-like_C"/>
</dbReference>
<evidence type="ECO:0000259" key="3">
    <source>
        <dbReference type="Pfam" id="PF01557"/>
    </source>
</evidence>
<dbReference type="EMBL" id="JAKRYL010000001">
    <property type="protein sequence ID" value="MCL7745670.1"/>
    <property type="molecule type" value="Genomic_DNA"/>
</dbReference>
<dbReference type="PANTHER" id="PTHR42796">
    <property type="entry name" value="FUMARYLACETOACETATE HYDROLASE DOMAIN-CONTAINING PROTEIN 2A-RELATED"/>
    <property type="match status" value="1"/>
</dbReference>
<evidence type="ECO:0000313" key="4">
    <source>
        <dbReference type="EMBL" id="MCL7745670.1"/>
    </source>
</evidence>
<dbReference type="InterPro" id="IPR036663">
    <property type="entry name" value="Fumarylacetoacetase_C_sf"/>
</dbReference>
<reference evidence="4" key="1">
    <citation type="submission" date="2022-02" db="EMBL/GenBank/DDBJ databases">
        <title>Halalkalibacter sp. nov. isolated from Lonar Lake, India.</title>
        <authorList>
            <person name="Joshi A."/>
            <person name="Thite S."/>
            <person name="Lodha T."/>
        </authorList>
    </citation>
    <scope>NUCLEOTIDE SEQUENCE</scope>
    <source>
        <strain evidence="4">MEB205</strain>
    </source>
</reference>
<keyword evidence="5" id="KW-1185">Reference proteome</keyword>
<keyword evidence="2" id="KW-0479">Metal-binding</keyword>
<dbReference type="RefSeq" id="WP_250094604.1">
    <property type="nucleotide sequence ID" value="NZ_JAKRYL010000001.1"/>
</dbReference>
<proteinExistence type="inferred from homology"/>
<accession>A0A9X2A0L8</accession>